<proteinExistence type="predicted"/>
<gene>
    <name evidence="1" type="ORF">COY87_03205</name>
</gene>
<comment type="caution">
    <text evidence="1">The sequence shown here is derived from an EMBL/GenBank/DDBJ whole genome shotgun (WGS) entry which is preliminary data.</text>
</comment>
<dbReference type="AlphaFoldDB" id="A0A2M7QJ69"/>
<sequence>MIDTNDLKQFMDKVKRIEKGEKLDLSPGEDLSIGIMNLISIEEHLFFSGGKTGDKKYYDLLDEVRKMRVELLKQIIKEYNGEVWCISKHLLAASMRIMEVGTKALKNGEKEKGYDLFEKSYHLYNLFWGLNLGVVNKKELEKNKAFPDKREAPIEYKDEKGNSFLGKMSSMIGKVLDCCRE</sequence>
<protein>
    <submittedName>
        <fullName evidence="1">Uncharacterized protein</fullName>
    </submittedName>
</protein>
<evidence type="ECO:0000313" key="2">
    <source>
        <dbReference type="Proteomes" id="UP000229401"/>
    </source>
</evidence>
<evidence type="ECO:0000313" key="1">
    <source>
        <dbReference type="EMBL" id="PIY72006.1"/>
    </source>
</evidence>
<accession>A0A2M7QJ69</accession>
<name>A0A2M7QJ69_9BACT</name>
<reference evidence="2" key="1">
    <citation type="submission" date="2017-09" db="EMBL/GenBank/DDBJ databases">
        <title>Depth-based differentiation of microbial function through sediment-hosted aquifers and enrichment of novel symbionts in the deep terrestrial subsurface.</title>
        <authorList>
            <person name="Probst A.J."/>
            <person name="Ladd B."/>
            <person name="Jarett J.K."/>
            <person name="Geller-Mcgrath D.E."/>
            <person name="Sieber C.M.K."/>
            <person name="Emerson J.B."/>
            <person name="Anantharaman K."/>
            <person name="Thomas B.C."/>
            <person name="Malmstrom R."/>
            <person name="Stieglmeier M."/>
            <person name="Klingl A."/>
            <person name="Woyke T."/>
            <person name="Ryan C.M."/>
            <person name="Banfield J.F."/>
        </authorList>
    </citation>
    <scope>NUCLEOTIDE SEQUENCE [LARGE SCALE GENOMIC DNA]</scope>
</reference>
<dbReference type="Proteomes" id="UP000229401">
    <property type="component" value="Unassembled WGS sequence"/>
</dbReference>
<dbReference type="EMBL" id="PFLI01000108">
    <property type="protein sequence ID" value="PIY72006.1"/>
    <property type="molecule type" value="Genomic_DNA"/>
</dbReference>
<organism evidence="1 2">
    <name type="scientific">Candidatus Roizmanbacteria bacterium CG_4_10_14_0_8_um_filter_33_9</name>
    <dbReference type="NCBI Taxonomy" id="1974826"/>
    <lineage>
        <taxon>Bacteria</taxon>
        <taxon>Candidatus Roizmaniibacteriota</taxon>
    </lineage>
</organism>